<sequence>MKLIHYWIAFWGIVLSASALADDPYQAFKRDPNAGTAFAYLHQVAIHPRCANCHGVVDEDGTFYPTVGEDRRPHPMDITVANNVVLFKDGDTFKQVDSVVLSCRGCHQNTNGDKEGMPPGNVSADMPGFVWHMPQPNMTIPKGISANALCNKWLDPAHNSSHLAQRGGRNDMTTFRKEFLEHHAKIDPLVAWGFNPGPGREKAPGTRADFIRAVEVWIDAGAPCPSE</sequence>
<feature type="signal peptide" evidence="1">
    <location>
        <begin position="1"/>
        <end position="21"/>
    </location>
</feature>
<name>A0ABT3A856_9ALTE</name>
<dbReference type="Proteomes" id="UP001652504">
    <property type="component" value="Unassembled WGS sequence"/>
</dbReference>
<reference evidence="2 3" key="1">
    <citation type="submission" date="2022-10" db="EMBL/GenBank/DDBJ databases">
        <title>Aestuariibacter sp. AA17 isolated from Montipora capitata coral fragment.</title>
        <authorList>
            <person name="Emsley S.A."/>
            <person name="Pfannmuller K.M."/>
            <person name="Loughran R.M."/>
            <person name="Shlafstein M."/>
            <person name="Papke E."/>
            <person name="Saw J.H."/>
            <person name="Ushijima B."/>
            <person name="Videau P."/>
        </authorList>
    </citation>
    <scope>NUCLEOTIDE SEQUENCE [LARGE SCALE GENOMIC DNA]</scope>
    <source>
        <strain evidence="2 3">AA17</strain>
    </source>
</reference>
<keyword evidence="1" id="KW-0732">Signal</keyword>
<evidence type="ECO:0000256" key="1">
    <source>
        <dbReference type="SAM" id="SignalP"/>
    </source>
</evidence>
<organism evidence="2 3">
    <name type="scientific">Fluctibacter corallii</name>
    <dbReference type="NCBI Taxonomy" id="2984329"/>
    <lineage>
        <taxon>Bacteria</taxon>
        <taxon>Pseudomonadati</taxon>
        <taxon>Pseudomonadota</taxon>
        <taxon>Gammaproteobacteria</taxon>
        <taxon>Alteromonadales</taxon>
        <taxon>Alteromonadaceae</taxon>
        <taxon>Fluctibacter</taxon>
    </lineage>
</organism>
<dbReference type="EMBL" id="JAOWKX010000003">
    <property type="protein sequence ID" value="MCV2884506.1"/>
    <property type="molecule type" value="Genomic_DNA"/>
</dbReference>
<dbReference type="SUPFAM" id="SSF48695">
    <property type="entry name" value="Multiheme cytochromes"/>
    <property type="match status" value="1"/>
</dbReference>
<gene>
    <name evidence="2" type="ORF">OE749_07355</name>
</gene>
<protein>
    <recommendedName>
        <fullName evidence="4">Cytochrome c domain-containing protein</fullName>
    </recommendedName>
</protein>
<comment type="caution">
    <text evidence="2">The sequence shown here is derived from an EMBL/GenBank/DDBJ whole genome shotgun (WGS) entry which is preliminary data.</text>
</comment>
<proteinExistence type="predicted"/>
<evidence type="ECO:0008006" key="4">
    <source>
        <dbReference type="Google" id="ProtNLM"/>
    </source>
</evidence>
<dbReference type="InterPro" id="IPR036280">
    <property type="entry name" value="Multihaem_cyt_sf"/>
</dbReference>
<keyword evidence="3" id="KW-1185">Reference proteome</keyword>
<dbReference type="RefSeq" id="WP_263711782.1">
    <property type="nucleotide sequence ID" value="NZ_JAOWKX010000003.1"/>
</dbReference>
<evidence type="ECO:0000313" key="2">
    <source>
        <dbReference type="EMBL" id="MCV2884506.1"/>
    </source>
</evidence>
<feature type="chain" id="PRO_5047254816" description="Cytochrome c domain-containing protein" evidence="1">
    <location>
        <begin position="22"/>
        <end position="227"/>
    </location>
</feature>
<accession>A0ABT3A856</accession>
<evidence type="ECO:0000313" key="3">
    <source>
        <dbReference type="Proteomes" id="UP001652504"/>
    </source>
</evidence>